<evidence type="ECO:0000256" key="1">
    <source>
        <dbReference type="SAM" id="Phobius"/>
    </source>
</evidence>
<reference evidence="2 3" key="1">
    <citation type="submission" date="2023-09" db="EMBL/GenBank/DDBJ databases">
        <authorList>
            <person name="Rey-Velasco X."/>
        </authorList>
    </citation>
    <scope>NUCLEOTIDE SEQUENCE [LARGE SCALE GENOMIC DNA]</scope>
    <source>
        <strain evidence="2 3">W345</strain>
    </source>
</reference>
<proteinExistence type="predicted"/>
<name>A0ABU2WGU6_9GAMM</name>
<evidence type="ECO:0008006" key="4">
    <source>
        <dbReference type="Google" id="ProtNLM"/>
    </source>
</evidence>
<comment type="caution">
    <text evidence="2">The sequence shown here is derived from an EMBL/GenBank/DDBJ whole genome shotgun (WGS) entry which is preliminary data.</text>
</comment>
<gene>
    <name evidence="2" type="ORF">RM530_06860</name>
</gene>
<dbReference type="RefSeq" id="WP_311364479.1">
    <property type="nucleotide sequence ID" value="NZ_JAVRIC010000007.1"/>
</dbReference>
<evidence type="ECO:0000313" key="2">
    <source>
        <dbReference type="EMBL" id="MDT0497085.1"/>
    </source>
</evidence>
<evidence type="ECO:0000313" key="3">
    <source>
        <dbReference type="Proteomes" id="UP001254608"/>
    </source>
</evidence>
<feature type="transmembrane region" description="Helical" evidence="1">
    <location>
        <begin position="7"/>
        <end position="25"/>
    </location>
</feature>
<sequence>MAGKRWCDVAGVCAFGYIVAGRGVVGPPDGSLAYVSLPGSAIIALSSVALAPIGARLVHRLSPALLRRAFALLLPVFGLKMQLG</sequence>
<keyword evidence="1" id="KW-1133">Transmembrane helix</keyword>
<keyword evidence="1" id="KW-0472">Membrane</keyword>
<dbReference type="EMBL" id="JAVRIC010000007">
    <property type="protein sequence ID" value="MDT0497085.1"/>
    <property type="molecule type" value="Genomic_DNA"/>
</dbReference>
<accession>A0ABU2WGU6</accession>
<keyword evidence="1" id="KW-0812">Transmembrane</keyword>
<dbReference type="Proteomes" id="UP001254608">
    <property type="component" value="Unassembled WGS sequence"/>
</dbReference>
<keyword evidence="3" id="KW-1185">Reference proteome</keyword>
<organism evidence="2 3">
    <name type="scientific">Banduia mediterranea</name>
    <dbReference type="NCBI Taxonomy" id="3075609"/>
    <lineage>
        <taxon>Bacteria</taxon>
        <taxon>Pseudomonadati</taxon>
        <taxon>Pseudomonadota</taxon>
        <taxon>Gammaproteobacteria</taxon>
        <taxon>Nevskiales</taxon>
        <taxon>Algiphilaceae</taxon>
        <taxon>Banduia</taxon>
    </lineage>
</organism>
<feature type="transmembrane region" description="Helical" evidence="1">
    <location>
        <begin position="31"/>
        <end position="53"/>
    </location>
</feature>
<protein>
    <recommendedName>
        <fullName evidence="4">Membrane transporter protein</fullName>
    </recommendedName>
</protein>